<dbReference type="PANTHER" id="PTHR14418">
    <property type="entry name" value="CONDENSIN COMPLEX SUBUNIT 3-RELATED"/>
    <property type="match status" value="1"/>
</dbReference>
<dbReference type="AlphaFoldDB" id="A0A218W832"/>
<reference evidence="4" key="1">
    <citation type="journal article" date="2017" name="Plant J.">
        <title>The pomegranate (Punica granatum L.) genome and the genomics of punicalagin biosynthesis.</title>
        <authorList>
            <person name="Qin G."/>
            <person name="Xu C."/>
            <person name="Ming R."/>
            <person name="Tang H."/>
            <person name="Guyot R."/>
            <person name="Kramer E.M."/>
            <person name="Hu Y."/>
            <person name="Yi X."/>
            <person name="Qi Y."/>
            <person name="Xu X."/>
            <person name="Gao Z."/>
            <person name="Pan H."/>
            <person name="Jian J."/>
            <person name="Tian Y."/>
            <person name="Yue Z."/>
            <person name="Xu Y."/>
        </authorList>
    </citation>
    <scope>NUCLEOTIDE SEQUENCE [LARGE SCALE GENOMIC DNA]</scope>
    <source>
        <strain evidence="4">cv. Dabenzi</strain>
    </source>
</reference>
<feature type="transmembrane region" description="Helical" evidence="1">
    <location>
        <begin position="102"/>
        <end position="120"/>
    </location>
</feature>
<dbReference type="PANTHER" id="PTHR14418:SF5">
    <property type="entry name" value="CONDENSIN COMPLEX SUBUNIT 3"/>
    <property type="match status" value="1"/>
</dbReference>
<sequence>MDDREARKHNQLDQKIGKILDETRTSSTTHNRKLEDLSALLSQSHPHFFSAFTKTLAPLFDFQRRAPASERVVRFLAAFCSSCASGAPPIPLLSVLICQRFFFFKICLLVYQIILNHTILH</sequence>
<dbReference type="STRING" id="22663.A0A218W832"/>
<evidence type="ECO:0000313" key="2">
    <source>
        <dbReference type="EMBL" id="OWM68703.1"/>
    </source>
</evidence>
<dbReference type="Proteomes" id="UP000197138">
    <property type="component" value="Unassembled WGS sequence"/>
</dbReference>
<evidence type="ECO:0000256" key="1">
    <source>
        <dbReference type="SAM" id="Phobius"/>
    </source>
</evidence>
<reference evidence="2" key="2">
    <citation type="submission" date="2017-06" db="EMBL/GenBank/DDBJ databases">
        <title>The pomegranate genome and the genomics of punicalagin biosynthesis.</title>
        <authorList>
            <person name="Xu C."/>
        </authorList>
    </citation>
    <scope>NUCLEOTIDE SEQUENCE [LARGE SCALE GENOMIC DNA]</scope>
    <source>
        <tissue evidence="2">Fresh leaf</tissue>
    </source>
</reference>
<keyword evidence="1" id="KW-0472">Membrane</keyword>
<dbReference type="GO" id="GO:0000793">
    <property type="term" value="C:condensed chromosome"/>
    <property type="evidence" value="ECO:0007669"/>
    <property type="project" value="TreeGrafter"/>
</dbReference>
<organism evidence="2 4">
    <name type="scientific">Punica granatum</name>
    <name type="common">Pomegranate</name>
    <dbReference type="NCBI Taxonomy" id="22663"/>
    <lineage>
        <taxon>Eukaryota</taxon>
        <taxon>Viridiplantae</taxon>
        <taxon>Streptophyta</taxon>
        <taxon>Embryophyta</taxon>
        <taxon>Tracheophyta</taxon>
        <taxon>Spermatophyta</taxon>
        <taxon>Magnoliopsida</taxon>
        <taxon>eudicotyledons</taxon>
        <taxon>Gunneridae</taxon>
        <taxon>Pentapetalae</taxon>
        <taxon>rosids</taxon>
        <taxon>malvids</taxon>
        <taxon>Myrtales</taxon>
        <taxon>Lythraceae</taxon>
        <taxon>Punica</taxon>
    </lineage>
</organism>
<evidence type="ECO:0000313" key="4">
    <source>
        <dbReference type="Proteomes" id="UP000197138"/>
    </source>
</evidence>
<evidence type="ECO:0000313" key="5">
    <source>
        <dbReference type="Proteomes" id="UP000233551"/>
    </source>
</evidence>
<dbReference type="GO" id="GO:0007076">
    <property type="term" value="P:mitotic chromosome condensation"/>
    <property type="evidence" value="ECO:0007669"/>
    <property type="project" value="InterPro"/>
</dbReference>
<dbReference type="Proteomes" id="UP000233551">
    <property type="component" value="Unassembled WGS sequence"/>
</dbReference>
<protein>
    <submittedName>
        <fullName evidence="2">Uncharacterized protein</fullName>
    </submittedName>
</protein>
<keyword evidence="5" id="KW-1185">Reference proteome</keyword>
<dbReference type="GO" id="GO:0000796">
    <property type="term" value="C:condensin complex"/>
    <property type="evidence" value="ECO:0007669"/>
    <property type="project" value="InterPro"/>
</dbReference>
<keyword evidence="1" id="KW-0812">Transmembrane</keyword>
<proteinExistence type="predicted"/>
<keyword evidence="1" id="KW-1133">Transmembrane helix</keyword>
<name>A0A218W832_PUNGR</name>
<accession>A0A218W832</accession>
<comment type="caution">
    <text evidence="2">The sequence shown here is derived from an EMBL/GenBank/DDBJ whole genome shotgun (WGS) entry which is preliminary data.</text>
</comment>
<feature type="transmembrane region" description="Helical" evidence="1">
    <location>
        <begin position="72"/>
        <end position="90"/>
    </location>
</feature>
<dbReference type="EMBL" id="MTKT01004939">
    <property type="protein sequence ID" value="OWM68703.1"/>
    <property type="molecule type" value="Genomic_DNA"/>
</dbReference>
<gene>
    <name evidence="2" type="ORF">CDL15_Pgr024890</name>
    <name evidence="3" type="ORF">CRG98_021137</name>
</gene>
<evidence type="ECO:0000313" key="3">
    <source>
        <dbReference type="EMBL" id="PKI58452.1"/>
    </source>
</evidence>
<dbReference type="EMBL" id="PGOL01001388">
    <property type="protein sequence ID" value="PKI58452.1"/>
    <property type="molecule type" value="Genomic_DNA"/>
</dbReference>
<dbReference type="InterPro" id="IPR027165">
    <property type="entry name" value="CND3"/>
</dbReference>
<reference evidence="3 5" key="3">
    <citation type="submission" date="2017-11" db="EMBL/GenBank/DDBJ databases">
        <title>De-novo sequencing of pomegranate (Punica granatum L.) genome.</title>
        <authorList>
            <person name="Akparov Z."/>
            <person name="Amiraslanov A."/>
            <person name="Hajiyeva S."/>
            <person name="Abbasov M."/>
            <person name="Kaur K."/>
            <person name="Hamwieh A."/>
            <person name="Solovyev V."/>
            <person name="Salamov A."/>
            <person name="Braich B."/>
            <person name="Kosarev P."/>
            <person name="Mahmoud A."/>
            <person name="Hajiyev E."/>
            <person name="Babayeva S."/>
            <person name="Izzatullayeva V."/>
            <person name="Mammadov A."/>
            <person name="Mammadov A."/>
            <person name="Sharifova S."/>
            <person name="Ojaghi J."/>
            <person name="Eynullazada K."/>
            <person name="Bayramov B."/>
            <person name="Abdulazimova A."/>
            <person name="Shahmuradov I."/>
        </authorList>
    </citation>
    <scope>NUCLEOTIDE SEQUENCE [LARGE SCALE GENOMIC DNA]</scope>
    <source>
        <strain evidence="3">AG2017</strain>
        <strain evidence="5">cv. AG2017</strain>
        <tissue evidence="3">Leaf</tissue>
    </source>
</reference>